<evidence type="ECO:0000256" key="6">
    <source>
        <dbReference type="ARBA" id="ARBA00022989"/>
    </source>
</evidence>
<feature type="transmembrane region" description="Helical" evidence="13">
    <location>
        <begin position="385"/>
        <end position="406"/>
    </location>
</feature>
<comment type="subcellular location">
    <subcellularLocation>
        <location evidence="1 10">Endoplasmic reticulum membrane</location>
        <topology evidence="1 10">Multi-pass membrane protein</topology>
    </subcellularLocation>
</comment>
<evidence type="ECO:0000313" key="15">
    <source>
        <dbReference type="Proteomes" id="UP000253472"/>
    </source>
</evidence>
<feature type="transmembrane region" description="Helical" evidence="13">
    <location>
        <begin position="140"/>
        <end position="162"/>
    </location>
</feature>
<evidence type="ECO:0000256" key="11">
    <source>
        <dbReference type="PIRSR" id="PIRSR000439-1"/>
    </source>
</evidence>
<feature type="transmembrane region" description="Helical" evidence="13">
    <location>
        <begin position="182"/>
        <end position="203"/>
    </location>
</feature>
<evidence type="ECO:0000256" key="8">
    <source>
        <dbReference type="ARBA" id="ARBA00023315"/>
    </source>
</evidence>
<keyword evidence="8 10" id="KW-0012">Acyltransferase</keyword>
<evidence type="ECO:0000256" key="5">
    <source>
        <dbReference type="ARBA" id="ARBA00022824"/>
    </source>
</evidence>
<keyword evidence="3 10" id="KW-0808">Transferase</keyword>
<comment type="function">
    <text evidence="9">Sterol O-acyltransferase that catalyzes the formation of stery esters.</text>
</comment>
<reference evidence="14 15" key="1">
    <citation type="submission" date="2018-06" db="EMBL/GenBank/DDBJ databases">
        <title>Whole genome sequencing of Candida tropicalis (genome annotated by CSBL at Korea University).</title>
        <authorList>
            <person name="Ahn J."/>
        </authorList>
    </citation>
    <scope>NUCLEOTIDE SEQUENCE [LARGE SCALE GENOMIC DNA]</scope>
    <source>
        <strain evidence="14 15">ATCC 20962</strain>
    </source>
</reference>
<evidence type="ECO:0000256" key="4">
    <source>
        <dbReference type="ARBA" id="ARBA00022692"/>
    </source>
</evidence>
<evidence type="ECO:0000256" key="9">
    <source>
        <dbReference type="ARBA" id="ARBA00023568"/>
    </source>
</evidence>
<dbReference type="EMBL" id="QLNQ01000030">
    <property type="protein sequence ID" value="RCK55440.1"/>
    <property type="molecule type" value="Genomic_DNA"/>
</dbReference>
<feature type="active site" evidence="11">
    <location>
        <position position="529"/>
    </location>
</feature>
<name>A0A367XQE4_9ASCO</name>
<dbReference type="PANTHER" id="PTHR10408">
    <property type="entry name" value="STEROL O-ACYLTRANSFERASE"/>
    <property type="match status" value="1"/>
</dbReference>
<dbReference type="AlphaFoldDB" id="A0A367XQE4"/>
<protein>
    <recommendedName>
        <fullName evidence="10">O-acyltransferase</fullName>
    </recommendedName>
</protein>
<feature type="transmembrane region" description="Helical" evidence="13">
    <location>
        <begin position="243"/>
        <end position="260"/>
    </location>
</feature>
<evidence type="ECO:0000256" key="1">
    <source>
        <dbReference type="ARBA" id="ARBA00004477"/>
    </source>
</evidence>
<evidence type="ECO:0000256" key="3">
    <source>
        <dbReference type="ARBA" id="ARBA00022679"/>
    </source>
</evidence>
<dbReference type="GO" id="GO:0008204">
    <property type="term" value="P:ergosterol metabolic process"/>
    <property type="evidence" value="ECO:0007669"/>
    <property type="project" value="TreeGrafter"/>
</dbReference>
<feature type="compositionally biased region" description="Basic and acidic residues" evidence="12">
    <location>
        <begin position="45"/>
        <end position="54"/>
    </location>
</feature>
<dbReference type="GO" id="GO:0034737">
    <property type="term" value="F:ergosterol O-acyltransferase activity"/>
    <property type="evidence" value="ECO:0007669"/>
    <property type="project" value="TreeGrafter"/>
</dbReference>
<evidence type="ECO:0000313" key="14">
    <source>
        <dbReference type="EMBL" id="RCK55440.1"/>
    </source>
</evidence>
<dbReference type="STRING" id="5486.A0A367XQE4"/>
<evidence type="ECO:0000256" key="13">
    <source>
        <dbReference type="SAM" id="Phobius"/>
    </source>
</evidence>
<dbReference type="PANTHER" id="PTHR10408:SF23">
    <property type="entry name" value="STEROL O-ACYLTRANSFERASE 1-RELATED"/>
    <property type="match status" value="1"/>
</dbReference>
<keyword evidence="7 10" id="KW-0472">Membrane</keyword>
<keyword evidence="15" id="KW-1185">Reference proteome</keyword>
<dbReference type="Proteomes" id="UP000253472">
    <property type="component" value="Unassembled WGS sequence"/>
</dbReference>
<evidence type="ECO:0000256" key="7">
    <source>
        <dbReference type="ARBA" id="ARBA00023136"/>
    </source>
</evidence>
<comment type="similarity">
    <text evidence="2 10">Belongs to the membrane-bound acyltransferase family. Sterol o-acyltransferase subfamily.</text>
</comment>
<feature type="transmembrane region" description="Helical" evidence="13">
    <location>
        <begin position="568"/>
        <end position="587"/>
    </location>
</feature>
<evidence type="ECO:0000256" key="10">
    <source>
        <dbReference type="PIRNR" id="PIRNR000439"/>
    </source>
</evidence>
<feature type="compositionally biased region" description="Polar residues" evidence="12">
    <location>
        <begin position="32"/>
        <end position="44"/>
    </location>
</feature>
<feature type="transmembrane region" description="Helical" evidence="13">
    <location>
        <begin position="215"/>
        <end position="237"/>
    </location>
</feature>
<sequence>MSDDEIAGIVIEIDDDVKSTSSFQEDLVEVEMSNSSINESQTDELSYRPEEISLHSRRKSHKTPSDESFLEITKNVNDPDLVSKIENLRGKVSQREDRLRKHYLHTSQDVKFLSRFNDIKFKLNSATILDSDAFYKSEHFGVLTIFWVVIGLYIMSTLSDMYFGMAKPLLDWIIIGMFKKDLMQVALVDLVMYLSSYFPYFLQVACKTGAISWHGLGWAIQGVYSLVFLTFWAVLPLELAMDLPWIARVFLILHCLVFIMKMQSYGHYNGYLWDVYQEGLVSEADLTAVSEYDDDFPLDHGEVLEQSLWFAKHELEFQSNGTTERKDHHHHVFDEKDVNKPMRVLQEEGIIKFPANINFKDYFEYSMFPTLVYTLNFPRIRHIRWAYVLQKVLGTFALVFAMIIVAEESFCPLMQEVEQYTRLPTNQRFSKYFVVLSHLILPLGKQYLLSFILIWNEILNGIAELSRFGDRHFYGAWWSSVDYMDYSRKWNTIVHRFLRRHVYNSTIRILGISRTQAAIITLLLSATIHELVMYILFGKLRGYLFLTMLVQIPMTVTAKFNNRLWGNIMFWLTYLSGPSLVSALYLLF</sequence>
<evidence type="ECO:0000256" key="12">
    <source>
        <dbReference type="SAM" id="MobiDB-lite"/>
    </source>
</evidence>
<evidence type="ECO:0000256" key="2">
    <source>
        <dbReference type="ARBA" id="ARBA00009010"/>
    </source>
</evidence>
<organism evidence="14 15">
    <name type="scientific">Candida viswanathii</name>
    <dbReference type="NCBI Taxonomy" id="5486"/>
    <lineage>
        <taxon>Eukaryota</taxon>
        <taxon>Fungi</taxon>
        <taxon>Dikarya</taxon>
        <taxon>Ascomycota</taxon>
        <taxon>Saccharomycotina</taxon>
        <taxon>Pichiomycetes</taxon>
        <taxon>Debaryomycetaceae</taxon>
        <taxon>Candida/Lodderomyces clade</taxon>
        <taxon>Candida</taxon>
    </lineage>
</organism>
<dbReference type="InterPro" id="IPR014371">
    <property type="entry name" value="Oat_ACAT_DAG_ARE"/>
</dbReference>
<accession>A0A367XQE4</accession>
<gene>
    <name evidence="14" type="primary">ARE2_2</name>
    <name evidence="14" type="ORF">Cantr_04219</name>
</gene>
<dbReference type="GO" id="GO:0005789">
    <property type="term" value="C:endoplasmic reticulum membrane"/>
    <property type="evidence" value="ECO:0007669"/>
    <property type="project" value="UniProtKB-SubCell"/>
</dbReference>
<dbReference type="Pfam" id="PF03062">
    <property type="entry name" value="MBOAT"/>
    <property type="match status" value="1"/>
</dbReference>
<comment type="caution">
    <text evidence="14">The sequence shown here is derived from an EMBL/GenBank/DDBJ whole genome shotgun (WGS) entry which is preliminary data.</text>
</comment>
<feature type="transmembrane region" description="Helical" evidence="13">
    <location>
        <begin position="517"/>
        <end position="537"/>
    </location>
</feature>
<keyword evidence="4 13" id="KW-0812">Transmembrane</keyword>
<keyword evidence="6 13" id="KW-1133">Transmembrane helix</keyword>
<keyword evidence="5 10" id="KW-0256">Endoplasmic reticulum</keyword>
<dbReference type="OrthoDB" id="10039049at2759"/>
<dbReference type="InterPro" id="IPR004299">
    <property type="entry name" value="MBOAT_fam"/>
</dbReference>
<feature type="region of interest" description="Disordered" evidence="12">
    <location>
        <begin position="31"/>
        <end position="67"/>
    </location>
</feature>
<dbReference type="PIRSF" id="PIRSF000439">
    <property type="entry name" value="Oat_ACAT_DAG_ARE"/>
    <property type="match status" value="1"/>
</dbReference>
<proteinExistence type="inferred from homology"/>